<name>A0ACC1SM36_9HYPO</name>
<proteinExistence type="predicted"/>
<evidence type="ECO:0000313" key="2">
    <source>
        <dbReference type="Proteomes" id="UP001148629"/>
    </source>
</evidence>
<reference evidence="1" key="1">
    <citation type="submission" date="2022-08" db="EMBL/GenBank/DDBJ databases">
        <title>Genome Sequence of Fusarium decemcellulare.</title>
        <authorList>
            <person name="Buettner E."/>
        </authorList>
    </citation>
    <scope>NUCLEOTIDE SEQUENCE</scope>
    <source>
        <strain evidence="1">Babe19</strain>
    </source>
</reference>
<gene>
    <name evidence="1" type="ORF">NM208_g4072</name>
</gene>
<comment type="caution">
    <text evidence="1">The sequence shown here is derived from an EMBL/GenBank/DDBJ whole genome shotgun (WGS) entry which is preliminary data.</text>
</comment>
<keyword evidence="2" id="KW-1185">Reference proteome</keyword>
<dbReference type="EMBL" id="JANRMS010000292">
    <property type="protein sequence ID" value="KAJ3542472.1"/>
    <property type="molecule type" value="Genomic_DNA"/>
</dbReference>
<sequence>MLAIIVIQSCEFSPNLLFRSVLNAMALPSVRYRDVPLSHVQVQGTAGHEMSQRKQLIEEQRRDRLVTPSSGSMVAARNAQFVTTTWPTSTVSATGPLYLKLAIRFALHAWLDLVLEKVDIVYAVQGASQLIVIPDDTTTNHASGRETSLATGRREADAVYAPGGNTAINHLRDGQDDRQIIQMSMHMTDEGVSSAEIQRRRILVQAVIAWLRSSTEDDMVGEDDGPDALSRHCSGTPPEFSGHHQIGDPSQLCNILIQAGRGDMTVEAESRWWRNSPSHQPGHWNACVDIVPRGLPLHDWGPPATVVTRVLATPILLGGGFDGGVWWMVSGAIEGDHGRLTTADGCYVTSVEAHGDKQ</sequence>
<protein>
    <submittedName>
        <fullName evidence="1">Uncharacterized protein</fullName>
    </submittedName>
</protein>
<accession>A0ACC1SM36</accession>
<evidence type="ECO:0000313" key="1">
    <source>
        <dbReference type="EMBL" id="KAJ3542472.1"/>
    </source>
</evidence>
<dbReference type="Proteomes" id="UP001148629">
    <property type="component" value="Unassembled WGS sequence"/>
</dbReference>
<organism evidence="1 2">
    <name type="scientific">Fusarium decemcellulare</name>
    <dbReference type="NCBI Taxonomy" id="57161"/>
    <lineage>
        <taxon>Eukaryota</taxon>
        <taxon>Fungi</taxon>
        <taxon>Dikarya</taxon>
        <taxon>Ascomycota</taxon>
        <taxon>Pezizomycotina</taxon>
        <taxon>Sordariomycetes</taxon>
        <taxon>Hypocreomycetidae</taxon>
        <taxon>Hypocreales</taxon>
        <taxon>Nectriaceae</taxon>
        <taxon>Fusarium</taxon>
        <taxon>Fusarium decemcellulare species complex</taxon>
    </lineage>
</organism>